<feature type="compositionally biased region" description="Polar residues" evidence="2">
    <location>
        <begin position="292"/>
        <end position="302"/>
    </location>
</feature>
<keyword evidence="1" id="KW-0597">Phosphoprotein</keyword>
<keyword evidence="4" id="KW-1185">Reference proteome</keyword>
<feature type="compositionally biased region" description="Polar residues" evidence="2">
    <location>
        <begin position="346"/>
        <end position="356"/>
    </location>
</feature>
<name>A0A3Q3FRA7_9LABR</name>
<dbReference type="Ensembl" id="ENSLBET00000022605.1">
    <property type="protein sequence ID" value="ENSLBEP00000021453.1"/>
    <property type="gene ID" value="ENSLBEG00000016488.1"/>
</dbReference>
<reference evidence="3" key="1">
    <citation type="submission" date="2025-08" db="UniProtKB">
        <authorList>
            <consortium name="Ensembl"/>
        </authorList>
    </citation>
    <scope>IDENTIFICATION</scope>
</reference>
<dbReference type="PANTHER" id="PTHR16095">
    <property type="entry name" value="TRANSMEMBRANE PROTEIN 143 FAMILY MEMBER"/>
    <property type="match status" value="1"/>
</dbReference>
<dbReference type="InParanoid" id="A0A3Q3FRA7"/>
<evidence type="ECO:0000256" key="2">
    <source>
        <dbReference type="SAM" id="MobiDB-lite"/>
    </source>
</evidence>
<reference evidence="3" key="2">
    <citation type="submission" date="2025-09" db="UniProtKB">
        <authorList>
            <consortium name="Ensembl"/>
        </authorList>
    </citation>
    <scope>IDENTIFICATION</scope>
</reference>
<evidence type="ECO:0000313" key="4">
    <source>
        <dbReference type="Proteomes" id="UP000261660"/>
    </source>
</evidence>
<feature type="region of interest" description="Disordered" evidence="2">
    <location>
        <begin position="247"/>
        <end position="368"/>
    </location>
</feature>
<dbReference type="AlphaFoldDB" id="A0A3Q3FRA7"/>
<accession>A0A3Q3FRA7</accession>
<dbReference type="Proteomes" id="UP000261660">
    <property type="component" value="Unplaced"/>
</dbReference>
<feature type="compositionally biased region" description="Basic and acidic residues" evidence="2">
    <location>
        <begin position="95"/>
        <end position="108"/>
    </location>
</feature>
<feature type="compositionally biased region" description="Basic and acidic residues" evidence="2">
    <location>
        <begin position="260"/>
        <end position="270"/>
    </location>
</feature>
<feature type="region of interest" description="Disordered" evidence="2">
    <location>
        <begin position="79"/>
        <end position="134"/>
    </location>
</feature>
<evidence type="ECO:0008006" key="5">
    <source>
        <dbReference type="Google" id="ProtNLM"/>
    </source>
</evidence>
<evidence type="ECO:0000256" key="1">
    <source>
        <dbReference type="ARBA" id="ARBA00022553"/>
    </source>
</evidence>
<evidence type="ECO:0000313" key="3">
    <source>
        <dbReference type="Ensembl" id="ENSLBEP00000021453.1"/>
    </source>
</evidence>
<organism evidence="3 4">
    <name type="scientific">Labrus bergylta</name>
    <name type="common">ballan wrasse</name>
    <dbReference type="NCBI Taxonomy" id="56723"/>
    <lineage>
        <taxon>Eukaryota</taxon>
        <taxon>Metazoa</taxon>
        <taxon>Chordata</taxon>
        <taxon>Craniata</taxon>
        <taxon>Vertebrata</taxon>
        <taxon>Euteleostomi</taxon>
        <taxon>Actinopterygii</taxon>
        <taxon>Neopterygii</taxon>
        <taxon>Teleostei</taxon>
        <taxon>Neoteleostei</taxon>
        <taxon>Acanthomorphata</taxon>
        <taxon>Eupercaria</taxon>
        <taxon>Labriformes</taxon>
        <taxon>Labridae</taxon>
        <taxon>Labrus</taxon>
    </lineage>
</organism>
<dbReference type="STRING" id="56723.ENSLBEP00000021453"/>
<protein>
    <recommendedName>
        <fullName evidence="5">Proline and serine rich 2</fullName>
    </recommendedName>
</protein>
<proteinExistence type="predicted"/>
<sequence>MKPSIFREEQECLKFFEKTIDSLEDGLEDNDARRQRQLKPPLVDEPPVPSPMVSTLLARPPSHKDHDIIDLVRSDPDLLQTREPIFSPTNPGRAPESHFEIKPRRDPMDSLPSEYNPPLPSGSYGSTDHSSYHPPGSVPTPVLIAQKIAENQAGGNANISPSSLLRRCSLELEKPASNIIDPAVRQGPPTSTKPSRFPANINLVHGSKEHQSQSLPNVSINERRAQMLANLTGTAHPLLPEDTQHALEPKARNTPSRSISFKDPEPDKSRQSLPAKVEPTELNSYGGKSRVINPSTGINRPSVSPARSFKAPAPTPAPKPPRNSYHGAVTPKAAPRGVSPEKRRSSSMFRPQSITVKFSGKGATDESRRDALRKLGLLKDS</sequence>
<dbReference type="GeneTree" id="ENSGT01010000222533"/>
<dbReference type="PANTHER" id="PTHR16095:SF9">
    <property type="entry name" value="PROLINE AND SERINE-RICH PROTEIN 2"/>
    <property type="match status" value="1"/>
</dbReference>
<dbReference type="Pfam" id="PF15385">
    <property type="entry name" value="SARG"/>
    <property type="match status" value="1"/>
</dbReference>
<feature type="region of interest" description="Disordered" evidence="2">
    <location>
        <begin position="24"/>
        <end position="67"/>
    </location>
</feature>